<name>A0ABZ2KDH5_9BACT</name>
<dbReference type="RefSeq" id="WP_394847364.1">
    <property type="nucleotide sequence ID" value="NZ_CP089982.1"/>
</dbReference>
<proteinExistence type="predicted"/>
<evidence type="ECO:0000313" key="2">
    <source>
        <dbReference type="Proteomes" id="UP001379533"/>
    </source>
</evidence>
<evidence type="ECO:0000313" key="1">
    <source>
        <dbReference type="EMBL" id="WXA96748.1"/>
    </source>
</evidence>
<dbReference type="Proteomes" id="UP001379533">
    <property type="component" value="Chromosome"/>
</dbReference>
<protein>
    <submittedName>
        <fullName evidence="1">Uncharacterized protein</fullName>
    </submittedName>
</protein>
<dbReference type="EMBL" id="CP089982">
    <property type="protein sequence ID" value="WXA96748.1"/>
    <property type="molecule type" value="Genomic_DNA"/>
</dbReference>
<organism evidence="1 2">
    <name type="scientific">Pendulispora brunnea</name>
    <dbReference type="NCBI Taxonomy" id="2905690"/>
    <lineage>
        <taxon>Bacteria</taxon>
        <taxon>Pseudomonadati</taxon>
        <taxon>Myxococcota</taxon>
        <taxon>Myxococcia</taxon>
        <taxon>Myxococcales</taxon>
        <taxon>Sorangiineae</taxon>
        <taxon>Pendulisporaceae</taxon>
        <taxon>Pendulispora</taxon>
    </lineage>
</organism>
<keyword evidence="2" id="KW-1185">Reference proteome</keyword>
<sequence>MFEAYVLIPVYDNEGTIFSAEDHHQFECLLAERFDGFSLVPSSLTGAWVNGGKTYHDELRAYVVALRSIAQGGAVVEVAQAAKAHYRQEAIYIRYLGVSEVI</sequence>
<reference evidence="1 2" key="1">
    <citation type="submission" date="2021-12" db="EMBL/GenBank/DDBJ databases">
        <title>Discovery of the Pendulisporaceae a myxobacterial family with distinct sporulation behavior and unique specialized metabolism.</title>
        <authorList>
            <person name="Garcia R."/>
            <person name="Popoff A."/>
            <person name="Bader C.D."/>
            <person name="Loehr J."/>
            <person name="Walesch S."/>
            <person name="Walt C."/>
            <person name="Boldt J."/>
            <person name="Bunk B."/>
            <person name="Haeckl F.J.F.P.J."/>
            <person name="Gunesch A.P."/>
            <person name="Birkelbach J."/>
            <person name="Nuebel U."/>
            <person name="Pietschmann T."/>
            <person name="Bach T."/>
            <person name="Mueller R."/>
        </authorList>
    </citation>
    <scope>NUCLEOTIDE SEQUENCE [LARGE SCALE GENOMIC DNA]</scope>
    <source>
        <strain evidence="1 2">MSr12523</strain>
    </source>
</reference>
<gene>
    <name evidence="1" type="ORF">LZC95_07850</name>
</gene>
<accession>A0ABZ2KDH5</accession>